<evidence type="ECO:0000313" key="3">
    <source>
        <dbReference type="Proteomes" id="UP001209885"/>
    </source>
</evidence>
<reference evidence="2 3" key="1">
    <citation type="submission" date="2022-11" db="EMBL/GenBank/DDBJ databases">
        <title>The characterization of three novel Bacteroidetes species and genomic analysis of their roles in tidal elemental geochemical cycles.</title>
        <authorList>
            <person name="Ma K."/>
        </authorList>
    </citation>
    <scope>NUCLEOTIDE SEQUENCE [LARGE SCALE GENOMIC DNA]</scope>
    <source>
        <strain evidence="2 3">M17</strain>
    </source>
</reference>
<gene>
    <name evidence="2" type="ORF">OO013_07975</name>
</gene>
<organism evidence="2 3">
    <name type="scientific">Mangrovivirga halotolerans</name>
    <dbReference type="NCBI Taxonomy" id="2993936"/>
    <lineage>
        <taxon>Bacteria</taxon>
        <taxon>Pseudomonadati</taxon>
        <taxon>Bacteroidota</taxon>
        <taxon>Cytophagia</taxon>
        <taxon>Cytophagales</taxon>
        <taxon>Mangrovivirgaceae</taxon>
        <taxon>Mangrovivirga</taxon>
    </lineage>
</organism>
<evidence type="ECO:0000256" key="1">
    <source>
        <dbReference type="SAM" id="SignalP"/>
    </source>
</evidence>
<keyword evidence="1" id="KW-0732">Signal</keyword>
<dbReference type="Proteomes" id="UP001209885">
    <property type="component" value="Unassembled WGS sequence"/>
</dbReference>
<feature type="chain" id="PRO_5045292356" description="Lipocalin-like domain-containing protein" evidence="1">
    <location>
        <begin position="22"/>
        <end position="146"/>
    </location>
</feature>
<comment type="caution">
    <text evidence="2">The sequence shown here is derived from an EMBL/GenBank/DDBJ whole genome shotgun (WGS) entry which is preliminary data.</text>
</comment>
<protein>
    <recommendedName>
        <fullName evidence="4">Lipocalin-like domain-containing protein</fullName>
    </recommendedName>
</protein>
<evidence type="ECO:0000313" key="2">
    <source>
        <dbReference type="EMBL" id="MCX2743798.1"/>
    </source>
</evidence>
<sequence>MKKIFSAIAVLTMVFSLVSCGGDDEPKVYEWDNKTWNSIKTVSYDCPNEVDNYEKGLQCNETYCRKLTFNGNGTFILTVIENGVTNTYNGSYSVSNETNVYMDYSDLNIDVDTRFELIDNNTLRIHDVTDPGACKSYTEFNLDSSI</sequence>
<evidence type="ECO:0008006" key="4">
    <source>
        <dbReference type="Google" id="ProtNLM"/>
    </source>
</evidence>
<accession>A0ABT3RPS5</accession>
<proteinExistence type="predicted"/>
<feature type="signal peptide" evidence="1">
    <location>
        <begin position="1"/>
        <end position="21"/>
    </location>
</feature>
<dbReference type="RefSeq" id="WP_266056225.1">
    <property type="nucleotide sequence ID" value="NZ_JAPFQN010000005.1"/>
</dbReference>
<name>A0ABT3RPS5_9BACT</name>
<dbReference type="EMBL" id="JAPFQN010000005">
    <property type="protein sequence ID" value="MCX2743798.1"/>
    <property type="molecule type" value="Genomic_DNA"/>
</dbReference>
<keyword evidence="3" id="KW-1185">Reference proteome</keyword>
<dbReference type="PROSITE" id="PS51257">
    <property type="entry name" value="PROKAR_LIPOPROTEIN"/>
    <property type="match status" value="1"/>
</dbReference>